<dbReference type="Gene3D" id="3.90.182.10">
    <property type="entry name" value="Toxin - Anthrax Protective Antigen,domain 1"/>
    <property type="match status" value="1"/>
</dbReference>
<protein>
    <recommendedName>
        <fullName evidence="3">beta-N-acetylhexosaminidase</fullName>
        <ecNumber evidence="3">3.2.1.52</ecNumber>
    </recommendedName>
</protein>
<dbReference type="SUPFAM" id="SSF55545">
    <property type="entry name" value="beta-N-acetylhexosaminidase-like domain"/>
    <property type="match status" value="1"/>
</dbReference>
<dbReference type="RefSeq" id="WP_229962556.1">
    <property type="nucleotide sequence ID" value="NZ_JAJJWI010000026.1"/>
</dbReference>
<comment type="caution">
    <text evidence="8">The sequence shown here is derived from an EMBL/GenBank/DDBJ whole genome shotgun (WGS) entry which is preliminary data.</text>
</comment>
<dbReference type="InterPro" id="IPR059177">
    <property type="entry name" value="GH29D-like_dom"/>
</dbReference>
<dbReference type="InterPro" id="IPR037524">
    <property type="entry name" value="PA14/GLEYA"/>
</dbReference>
<dbReference type="SMART" id="SM00758">
    <property type="entry name" value="PA14"/>
    <property type="match status" value="1"/>
</dbReference>
<evidence type="ECO:0000256" key="6">
    <source>
        <dbReference type="SAM" id="SignalP"/>
    </source>
</evidence>
<dbReference type="PANTHER" id="PTHR22600:SF57">
    <property type="entry name" value="BETA-N-ACETYLHEXOSAMINIDASE"/>
    <property type="match status" value="1"/>
</dbReference>
<dbReference type="SUPFAM" id="SSF51445">
    <property type="entry name" value="(Trans)glycosidases"/>
    <property type="match status" value="1"/>
</dbReference>
<sequence>MHKQLCFITLFLLLLSFNNIAAAQPSPAKYALIPYPTSLTPGYGSFTVTADTKLALPKESRIFEKEAAQLQELLQIGLEKPLTQIKKATANSILLQYDNTITAAEGYSLIVAPQQVTLTAKEPAGMFRAIQTLRQLLPVSIESKQQVPAQLTLPAVQIEDQPAYSWRGMHLDVSRHFFSTDYLRKFIDLLALYKFNKLHLHLTDDQGWRIEIKKYPKLTEAGAWRTFNNQDSICIEKSKENPDFALEEKHIVQKNGKTMYGGFYTQEDMKEVIKYAAARHIEVIPEIDMPGHMMAAIKAYPFLTCDGNTGWGKDFSTPICPCNESTFEFAENVLSEIAALFPSQYIHIGADEVEKTSWAQSAACKELMQQEGLKNVNELQSYFVHRIEKFLESKGKKLIGWDEMLEGGISPTATVMYWRSWVADAPLKAARNGNQVIMTPVNTLYFDALPDKNSLYNVYHFNVVPADLNANEAKSILGAQANIWTEYIPSENRADYMYMPRMTALAEVIWTNKKSYGTYQERLKEHYKRLAALDVHYRVPDLAGFAEESVFTDKATLSIQKPLDNLVIRYTTDGSAPKSSSVTLDKPLEITQPSTIKLAAFTPEGLKGDTYKINYKKQEYATPVQAKATRKGLRSSYFIGYFKTASEMNKATANDTYTVNNVQVPEQASADKFGVQFRGYLEIPETGIYTFYLTCDDGGVLRIANRMVVDNDGLHSAIEKSGQVALSKGLQTFELDFVEGGGGYTLKLKYSKDGSEPLNVPESWLRH</sequence>
<evidence type="ECO:0000313" key="8">
    <source>
        <dbReference type="EMBL" id="MFD2065790.1"/>
    </source>
</evidence>
<dbReference type="PANTHER" id="PTHR22600">
    <property type="entry name" value="BETA-HEXOSAMINIDASE"/>
    <property type="match status" value="1"/>
</dbReference>
<keyword evidence="4" id="KW-0378">Hydrolase</keyword>
<accession>A0ABW4WVI9</accession>
<dbReference type="Pfam" id="PF00728">
    <property type="entry name" value="Glyco_hydro_20"/>
    <property type="match status" value="1"/>
</dbReference>
<dbReference type="InterPro" id="IPR029018">
    <property type="entry name" value="Hex-like_dom2"/>
</dbReference>
<dbReference type="Gene3D" id="3.30.379.10">
    <property type="entry name" value="Chitobiase/beta-hexosaminidase domain 2-like"/>
    <property type="match status" value="1"/>
</dbReference>
<evidence type="ECO:0000313" key="9">
    <source>
        <dbReference type="Proteomes" id="UP001597369"/>
    </source>
</evidence>
<dbReference type="InterPro" id="IPR015883">
    <property type="entry name" value="Glyco_hydro_20_cat"/>
</dbReference>
<dbReference type="Pfam" id="PF13290">
    <property type="entry name" value="CHB_HEX_C_1"/>
    <property type="match status" value="1"/>
</dbReference>
<keyword evidence="9" id="KW-1185">Reference proteome</keyword>
<dbReference type="Pfam" id="PF02838">
    <property type="entry name" value="Glyco_hydro_20b"/>
    <property type="match status" value="1"/>
</dbReference>
<keyword evidence="5" id="KW-0326">Glycosidase</keyword>
<feature type="chain" id="PRO_5046087222" description="beta-N-acetylhexosaminidase" evidence="6">
    <location>
        <begin position="22"/>
        <end position="767"/>
    </location>
</feature>
<dbReference type="InterPro" id="IPR025705">
    <property type="entry name" value="Beta_hexosaminidase_sua/sub"/>
</dbReference>
<evidence type="ECO:0000256" key="1">
    <source>
        <dbReference type="ARBA" id="ARBA00001231"/>
    </source>
</evidence>
<feature type="signal peptide" evidence="6">
    <location>
        <begin position="1"/>
        <end position="21"/>
    </location>
</feature>
<dbReference type="Gene3D" id="3.20.20.80">
    <property type="entry name" value="Glycosidases"/>
    <property type="match status" value="1"/>
</dbReference>
<dbReference type="EC" id="3.2.1.52" evidence="3"/>
<evidence type="ECO:0000256" key="4">
    <source>
        <dbReference type="ARBA" id="ARBA00022801"/>
    </source>
</evidence>
<dbReference type="PRINTS" id="PR00738">
    <property type="entry name" value="GLHYDRLASE20"/>
</dbReference>
<comment type="catalytic activity">
    <reaction evidence="1">
        <text>Hydrolysis of terminal non-reducing N-acetyl-D-hexosamine residues in N-acetyl-beta-D-hexosaminides.</text>
        <dbReference type="EC" id="3.2.1.52"/>
    </reaction>
</comment>
<dbReference type="SUPFAM" id="SSF56988">
    <property type="entry name" value="Anthrax protective antigen"/>
    <property type="match status" value="1"/>
</dbReference>
<gene>
    <name evidence="8" type="ORF">ACFSKU_02770</name>
</gene>
<dbReference type="EMBL" id="JBHUHV010000009">
    <property type="protein sequence ID" value="MFD2065790.1"/>
    <property type="molecule type" value="Genomic_DNA"/>
</dbReference>
<dbReference type="Proteomes" id="UP001597369">
    <property type="component" value="Unassembled WGS sequence"/>
</dbReference>
<proteinExistence type="inferred from homology"/>
<dbReference type="CDD" id="cd06563">
    <property type="entry name" value="GH20_chitobiase-like"/>
    <property type="match status" value="1"/>
</dbReference>
<dbReference type="InterPro" id="IPR011658">
    <property type="entry name" value="PA14_dom"/>
</dbReference>
<evidence type="ECO:0000256" key="5">
    <source>
        <dbReference type="ARBA" id="ARBA00023295"/>
    </source>
</evidence>
<keyword evidence="6" id="KW-0732">Signal</keyword>
<evidence type="ECO:0000256" key="2">
    <source>
        <dbReference type="ARBA" id="ARBA00006285"/>
    </source>
</evidence>
<dbReference type="Pfam" id="PF07691">
    <property type="entry name" value="PA14"/>
    <property type="match status" value="1"/>
</dbReference>
<dbReference type="InterPro" id="IPR015882">
    <property type="entry name" value="HEX_bac_N"/>
</dbReference>
<organism evidence="8 9">
    <name type="scientific">Pontibacter silvestris</name>
    <dbReference type="NCBI Taxonomy" id="2305183"/>
    <lineage>
        <taxon>Bacteria</taxon>
        <taxon>Pseudomonadati</taxon>
        <taxon>Bacteroidota</taxon>
        <taxon>Cytophagia</taxon>
        <taxon>Cytophagales</taxon>
        <taxon>Hymenobacteraceae</taxon>
        <taxon>Pontibacter</taxon>
    </lineage>
</organism>
<evidence type="ECO:0000256" key="3">
    <source>
        <dbReference type="ARBA" id="ARBA00012663"/>
    </source>
</evidence>
<feature type="domain" description="PA14" evidence="7">
    <location>
        <begin position="628"/>
        <end position="764"/>
    </location>
</feature>
<name>A0ABW4WVI9_9BACT</name>
<dbReference type="InterPro" id="IPR017853">
    <property type="entry name" value="GH"/>
</dbReference>
<reference evidence="9" key="1">
    <citation type="journal article" date="2019" name="Int. J. Syst. Evol. Microbiol.">
        <title>The Global Catalogue of Microorganisms (GCM) 10K type strain sequencing project: providing services to taxonomists for standard genome sequencing and annotation.</title>
        <authorList>
            <consortium name="The Broad Institute Genomics Platform"/>
            <consortium name="The Broad Institute Genome Sequencing Center for Infectious Disease"/>
            <person name="Wu L."/>
            <person name="Ma J."/>
        </authorList>
    </citation>
    <scope>NUCLEOTIDE SEQUENCE [LARGE SCALE GENOMIC DNA]</scope>
    <source>
        <strain evidence="9">JCM 16545</strain>
    </source>
</reference>
<dbReference type="PROSITE" id="PS51820">
    <property type="entry name" value="PA14"/>
    <property type="match status" value="1"/>
</dbReference>
<evidence type="ECO:0000259" key="7">
    <source>
        <dbReference type="PROSITE" id="PS51820"/>
    </source>
</evidence>
<comment type="similarity">
    <text evidence="2">Belongs to the glycosyl hydrolase 20 family.</text>
</comment>